<accession>A0A3M3YQE9</accession>
<evidence type="ECO:0000313" key="3">
    <source>
        <dbReference type="EMBL" id="RMO84712.1"/>
    </source>
</evidence>
<protein>
    <recommendedName>
        <fullName evidence="2">Dermonecrotic toxin N-terminal domain-containing protein</fullName>
    </recommendedName>
</protein>
<feature type="compositionally biased region" description="Low complexity" evidence="1">
    <location>
        <begin position="10"/>
        <end position="25"/>
    </location>
</feature>
<dbReference type="AlphaFoldDB" id="A0A3M3YQE9"/>
<feature type="region of interest" description="Disordered" evidence="1">
    <location>
        <begin position="1"/>
        <end position="25"/>
    </location>
</feature>
<organism evidence="3 4">
    <name type="scientific">Pseudomonas syringae pv. philadelphi</name>
    <dbReference type="NCBI Taxonomy" id="251706"/>
    <lineage>
        <taxon>Bacteria</taxon>
        <taxon>Pseudomonadati</taxon>
        <taxon>Pseudomonadota</taxon>
        <taxon>Gammaproteobacteria</taxon>
        <taxon>Pseudomonadales</taxon>
        <taxon>Pseudomonadaceae</taxon>
        <taxon>Pseudomonas</taxon>
    </lineage>
</organism>
<evidence type="ECO:0000259" key="2">
    <source>
        <dbReference type="Pfam" id="PF20178"/>
    </source>
</evidence>
<dbReference type="EMBL" id="RBQB01000249">
    <property type="protein sequence ID" value="RMO84712.1"/>
    <property type="molecule type" value="Genomic_DNA"/>
</dbReference>
<evidence type="ECO:0000256" key="1">
    <source>
        <dbReference type="SAM" id="MobiDB-lite"/>
    </source>
</evidence>
<feature type="domain" description="Dermonecrotic toxin N-terminal" evidence="2">
    <location>
        <begin position="419"/>
        <end position="663"/>
    </location>
</feature>
<dbReference type="Proteomes" id="UP000279372">
    <property type="component" value="Unassembled WGS sequence"/>
</dbReference>
<proteinExistence type="predicted"/>
<sequence>MGTMNATLETPRQPDQSPPDSDTYPPTLSDTIRELVHELLRTVKPGLDVQATWLVYRDSRLPPDAENNIHSAPLIASLIEHFTGRLSWDDHEVQGFYPTPSPSAQAPVIEPLGRITILDLYAGVRQQLEPFHSRKLSEYWAVARPEGGTRRSEFLAERIRCLKSECEIQISLGKMTTRHFTMLSAALKSCADSAVDELQPHSVYSVSASVDNGEPVALSGSFAIARRFRTQPVMTDEEELEDILLFTPYDGLEAFASFKQLNDTLIQRGTDSEYRQFLQTQLIQVDTSTTTISALRWHYTALGGNFLSLLMTRQVSEQQSGFARAVQLARAQQMDTAAFEQLYWRLLAPDVHFNNHRRLDQLDAELVYAHMPDWWKNMGQRQREEWREQARRFGEAVMKLQRSSNEYFDQPEIDSRLYLKRYIDQQLSDALHRAGITLEPDRIRVSLVSLISPEVLGIQGAPVTPSVLTTTVSLTQLVHDDTYRYKAENAVLITVTDDTDTPIKPLNRDSIMELIRVIKNPQHLDNYLDLHLKSSAYAHQLKRLQRDQLESQMRMALLEIEQQAFPLTGTSWIKAVLDGPSPWKRRTVNGERIDVRFFSVNGLKMTNVMLIAPIDSFDKGPLVLCTLDAPDGIVFRWFNSMYHLTTRFLEEKPFQRYLLQQIPVSRRLEMLHAMSYEKEAKHWRVPDIFTRLSPIPIPERLLRPVTFVSQTKDFYEEGHETKISQLIVEAKRRMSPTSDKGLSGQGFNLLASIAIMFLPEPIMMPIALGIGLYKTWSAFSKIEENDLEGAAEEFLNAVDYIAIALIGRLALALRPITYAVSATRRPHLIRRIGRDGQVQIGYLMSHTNAPRLGGSKITVAMDSTRFVAIEIENQTCYVSRRANLFGHSRLYRPSPINASLLVHEQEYALRTTSGAWKAVGKEIPRISPQAIRNARSRLATALTDWPSSLQEASAVERMQFEADYLALGKASNAENLSEIVAYTEGGSPDINPMLRNGVRNAATRRFLDQFCRLKEWHGTAFRATYVTNKGMACLEREVGAVFVDNGVQSASVARANASQWSEDGFVSSNANIENHPVFFIFAPGVPKKNMFTGFLGDHVAIPPGTPMQLAATQRLNGQLFAWFDVPEQLVDHTYDPYSGEQEIWV</sequence>
<comment type="caution">
    <text evidence="3">The sequence shown here is derived from an EMBL/GenBank/DDBJ whole genome shotgun (WGS) entry which is preliminary data.</text>
</comment>
<reference evidence="3 4" key="1">
    <citation type="submission" date="2018-08" db="EMBL/GenBank/DDBJ databases">
        <title>Recombination of ecologically and evolutionarily significant loci maintains genetic cohesion in the Pseudomonas syringae species complex.</title>
        <authorList>
            <person name="Dillon M."/>
            <person name="Thakur S."/>
            <person name="Almeida R.N.D."/>
            <person name="Weir B.S."/>
            <person name="Guttman D.S."/>
        </authorList>
    </citation>
    <scope>NUCLEOTIDE SEQUENCE [LARGE SCALE GENOMIC DNA]</scope>
    <source>
        <strain evidence="3 4">ICMP 8902</strain>
    </source>
</reference>
<dbReference type="Pfam" id="PF20178">
    <property type="entry name" value="ToxA_N"/>
    <property type="match status" value="1"/>
</dbReference>
<name>A0A3M3YQE9_9PSED</name>
<dbReference type="InterPro" id="IPR046673">
    <property type="entry name" value="ToxA_N"/>
</dbReference>
<evidence type="ECO:0000313" key="4">
    <source>
        <dbReference type="Proteomes" id="UP000279372"/>
    </source>
</evidence>
<gene>
    <name evidence="3" type="ORF">ALQ33_04489</name>
</gene>